<keyword evidence="3" id="KW-1185">Reference proteome</keyword>
<dbReference type="SUPFAM" id="SSF53756">
    <property type="entry name" value="UDP-Glycosyltransferase/glycogen phosphorylase"/>
    <property type="match status" value="1"/>
</dbReference>
<evidence type="ECO:0000259" key="1">
    <source>
        <dbReference type="Pfam" id="PF00534"/>
    </source>
</evidence>
<dbReference type="KEGG" id="pais:PFX98_24180"/>
<name>A0AA95ND55_9BURK</name>
<protein>
    <submittedName>
        <fullName evidence="2">Glycosyltransferase family 4 protein</fullName>
    </submittedName>
</protein>
<dbReference type="CDD" id="cd03801">
    <property type="entry name" value="GT4_PimA-like"/>
    <property type="match status" value="1"/>
</dbReference>
<dbReference type="GO" id="GO:0016757">
    <property type="term" value="F:glycosyltransferase activity"/>
    <property type="evidence" value="ECO:0007669"/>
    <property type="project" value="InterPro"/>
</dbReference>
<evidence type="ECO:0000313" key="2">
    <source>
        <dbReference type="EMBL" id="WIT11934.1"/>
    </source>
</evidence>
<dbReference type="RefSeq" id="WP_285233023.1">
    <property type="nucleotide sequence ID" value="NZ_CP116346.1"/>
</dbReference>
<dbReference type="EMBL" id="CP116346">
    <property type="protein sequence ID" value="WIT11934.1"/>
    <property type="molecule type" value="Genomic_DNA"/>
</dbReference>
<organism evidence="2 3">
    <name type="scientific">Paucibacter sediminis</name>
    <dbReference type="NCBI Taxonomy" id="3019553"/>
    <lineage>
        <taxon>Bacteria</taxon>
        <taxon>Pseudomonadati</taxon>
        <taxon>Pseudomonadota</taxon>
        <taxon>Betaproteobacteria</taxon>
        <taxon>Burkholderiales</taxon>
        <taxon>Sphaerotilaceae</taxon>
        <taxon>Roseateles</taxon>
    </lineage>
</organism>
<proteinExistence type="predicted"/>
<dbReference type="Proteomes" id="UP001177769">
    <property type="component" value="Chromosome"/>
</dbReference>
<accession>A0AA95ND55</accession>
<sequence>MSQRRILFVAEPFPFPSGGIAVIYQHAAALARHGFRSSVVLSHRPEVDYYGTDAPLTLHGGELQPEPGDIWVIPEGFSDYVEALRLAPVRKLMFCQNQYYVPFPAKPGAGASELGVDGFIASSVAVQHFFADVYGLTDVPLIPCAVDTNRYAPAAQKKLQVACMPRKLADDAAFVQATFWRMHPRHADVPWVSIQGCTQQQAATALGDSAVFLSLSHKESFGLPPLEAMAAGCLVAGFHGDGGREYMNSANGWWAETGDWRACVQGLATALDLSKAEPAASAPVRHAMAETVARYSPARMEEALLRFWNEELGRS</sequence>
<dbReference type="Gene3D" id="3.40.50.2000">
    <property type="entry name" value="Glycogen Phosphorylase B"/>
    <property type="match status" value="1"/>
</dbReference>
<reference evidence="2" key="1">
    <citation type="submission" date="2023-01" db="EMBL/GenBank/DDBJ databases">
        <title>Whole genome sequence of Paucibacter sp. S2-9 isolated from pond sediment.</title>
        <authorList>
            <person name="Jung J.Y."/>
        </authorList>
    </citation>
    <scope>NUCLEOTIDE SEQUENCE</scope>
    <source>
        <strain evidence="2">S2-9</strain>
    </source>
</reference>
<dbReference type="Pfam" id="PF00534">
    <property type="entry name" value="Glycos_transf_1"/>
    <property type="match status" value="1"/>
</dbReference>
<dbReference type="AlphaFoldDB" id="A0AA95ND55"/>
<gene>
    <name evidence="2" type="ORF">PFX98_24180</name>
</gene>
<evidence type="ECO:0000313" key="3">
    <source>
        <dbReference type="Proteomes" id="UP001177769"/>
    </source>
</evidence>
<dbReference type="InterPro" id="IPR001296">
    <property type="entry name" value="Glyco_trans_1"/>
</dbReference>
<feature type="domain" description="Glycosyl transferase family 1" evidence="1">
    <location>
        <begin position="201"/>
        <end position="275"/>
    </location>
</feature>